<gene>
    <name evidence="2" type="ORF">WJX75_006553</name>
</gene>
<evidence type="ECO:0000256" key="1">
    <source>
        <dbReference type="SAM" id="MobiDB-lite"/>
    </source>
</evidence>
<dbReference type="EMBL" id="JALJOT010000006">
    <property type="protein sequence ID" value="KAK9909715.1"/>
    <property type="molecule type" value="Genomic_DNA"/>
</dbReference>
<name>A0ABR2YSL3_9CHLO</name>
<protein>
    <submittedName>
        <fullName evidence="2">Uncharacterized protein</fullName>
    </submittedName>
</protein>
<keyword evidence="3" id="KW-1185">Reference proteome</keyword>
<accession>A0ABR2YSL3</accession>
<reference evidence="2 3" key="1">
    <citation type="journal article" date="2024" name="Nat. Commun.">
        <title>Phylogenomics reveals the evolutionary origins of lichenization in chlorophyte algae.</title>
        <authorList>
            <person name="Puginier C."/>
            <person name="Libourel C."/>
            <person name="Otte J."/>
            <person name="Skaloud P."/>
            <person name="Haon M."/>
            <person name="Grisel S."/>
            <person name="Petersen M."/>
            <person name="Berrin J.G."/>
            <person name="Delaux P.M."/>
            <person name="Dal Grande F."/>
            <person name="Keller J."/>
        </authorList>
    </citation>
    <scope>NUCLEOTIDE SEQUENCE [LARGE SCALE GENOMIC DNA]</scope>
    <source>
        <strain evidence="2 3">SAG 216-7</strain>
    </source>
</reference>
<feature type="compositionally biased region" description="Basic and acidic residues" evidence="1">
    <location>
        <begin position="145"/>
        <end position="156"/>
    </location>
</feature>
<proteinExistence type="predicted"/>
<feature type="compositionally biased region" description="Basic and acidic residues" evidence="1">
    <location>
        <begin position="27"/>
        <end position="36"/>
    </location>
</feature>
<feature type="region of interest" description="Disordered" evidence="1">
    <location>
        <begin position="1"/>
        <end position="57"/>
    </location>
</feature>
<feature type="compositionally biased region" description="Acidic residues" evidence="1">
    <location>
        <begin position="1"/>
        <end position="20"/>
    </location>
</feature>
<organism evidence="2 3">
    <name type="scientific">Coccomyxa subellipsoidea</name>
    <dbReference type="NCBI Taxonomy" id="248742"/>
    <lineage>
        <taxon>Eukaryota</taxon>
        <taxon>Viridiplantae</taxon>
        <taxon>Chlorophyta</taxon>
        <taxon>core chlorophytes</taxon>
        <taxon>Trebouxiophyceae</taxon>
        <taxon>Trebouxiophyceae incertae sedis</taxon>
        <taxon>Coccomyxaceae</taxon>
        <taxon>Coccomyxa</taxon>
    </lineage>
</organism>
<sequence length="211" mass="23549">MDDQDDDQDFVIYGDAEEESYTSKGLPDYRQKKETGRTYASLHQHLSKKREEESTKAAFIQRGGLEQRMSEQPHPVQQAVYGGAPFGENVIANLEARFKETAVGMHAYSEEDAEPATAEPAAIEAQNPLAALGLQPHTMRMQQPSREDRSSHDRDGISSGYHGAPTNRKKRQLGGTSRVAMEQFGGYGSKRKTPQSKQQYKFAILVKTQSK</sequence>
<evidence type="ECO:0000313" key="2">
    <source>
        <dbReference type="EMBL" id="KAK9909715.1"/>
    </source>
</evidence>
<evidence type="ECO:0000313" key="3">
    <source>
        <dbReference type="Proteomes" id="UP001491310"/>
    </source>
</evidence>
<comment type="caution">
    <text evidence="2">The sequence shown here is derived from an EMBL/GenBank/DDBJ whole genome shotgun (WGS) entry which is preliminary data.</text>
</comment>
<feature type="region of interest" description="Disordered" evidence="1">
    <location>
        <begin position="136"/>
        <end position="211"/>
    </location>
</feature>
<dbReference type="Proteomes" id="UP001491310">
    <property type="component" value="Unassembled WGS sequence"/>
</dbReference>